<proteinExistence type="predicted"/>
<feature type="domain" description="DUF6438" evidence="1">
    <location>
        <begin position="43"/>
        <end position="164"/>
    </location>
</feature>
<evidence type="ECO:0000259" key="1">
    <source>
        <dbReference type="Pfam" id="PF20033"/>
    </source>
</evidence>
<evidence type="ECO:0000313" key="3">
    <source>
        <dbReference type="Proteomes" id="UP000292627"/>
    </source>
</evidence>
<dbReference type="EMBL" id="SHMC01000007">
    <property type="protein sequence ID" value="TAA21799.1"/>
    <property type="molecule type" value="Genomic_DNA"/>
</dbReference>
<dbReference type="RefSeq" id="WP_130552411.1">
    <property type="nucleotide sequence ID" value="NZ_SHMC01000007.1"/>
</dbReference>
<protein>
    <recommendedName>
        <fullName evidence="1">DUF6438 domain-containing protein</fullName>
    </recommendedName>
</protein>
<evidence type="ECO:0000313" key="2">
    <source>
        <dbReference type="EMBL" id="TAA21799.1"/>
    </source>
</evidence>
<dbReference type="AlphaFoldDB" id="A0A4Q8L5M2"/>
<comment type="caution">
    <text evidence="2">The sequence shown here is derived from an EMBL/GenBank/DDBJ whole genome shotgun (WGS) entry which is preliminary data.</text>
</comment>
<gene>
    <name evidence="2" type="ORF">EA660_15695</name>
</gene>
<reference evidence="2 3" key="1">
    <citation type="submission" date="2019-02" db="EMBL/GenBank/DDBJ databases">
        <title>WGS of Pseudoxanthomonas species novum from clinical isolates.</title>
        <authorList>
            <person name="Bernier A.-M."/>
            <person name="Bernard K."/>
            <person name="Vachon A."/>
        </authorList>
    </citation>
    <scope>NUCLEOTIDE SEQUENCE [LARGE SCALE GENOMIC DNA]</scope>
    <source>
        <strain evidence="2 3">NML171200</strain>
    </source>
</reference>
<accession>A0A4Q8L5M2</accession>
<sequence>MNPYPSDGLQRWYCLFAAMLLVFTGCSTPSARTHHNAYDAVSAVELYRGECFWGTCPSYKLKLGVDGQLSFTGLSAVPALGERQKTIAAADVQAILATLDQMNYFSLSDRYTTRQEGCKEVWSDAPAAEVTVIRHAIRKTVLYYFGCRGGKKPEQLSRLIKVIEDRTGIADWIDVDLQSRPEPPPSQP</sequence>
<dbReference type="InterPro" id="IPR045497">
    <property type="entry name" value="DUF6438"/>
</dbReference>
<name>A0A4Q8L5M2_9GAMM</name>
<organism evidence="2 3">
    <name type="scientific">Pseudoxanthomonas winnipegensis</name>
    <dbReference type="NCBI Taxonomy" id="2480810"/>
    <lineage>
        <taxon>Bacteria</taxon>
        <taxon>Pseudomonadati</taxon>
        <taxon>Pseudomonadota</taxon>
        <taxon>Gammaproteobacteria</taxon>
        <taxon>Lysobacterales</taxon>
        <taxon>Lysobacteraceae</taxon>
        <taxon>Pseudoxanthomonas</taxon>
    </lineage>
</organism>
<dbReference type="Proteomes" id="UP000292627">
    <property type="component" value="Unassembled WGS sequence"/>
</dbReference>
<dbReference type="Pfam" id="PF20033">
    <property type="entry name" value="DUF6438"/>
    <property type="match status" value="1"/>
</dbReference>